<dbReference type="AlphaFoldDB" id="A0A8J3M2U3"/>
<protein>
    <submittedName>
        <fullName evidence="1">Uncharacterized protein</fullName>
    </submittedName>
</protein>
<evidence type="ECO:0000313" key="1">
    <source>
        <dbReference type="EMBL" id="GHF19927.1"/>
    </source>
</evidence>
<reference evidence="1" key="1">
    <citation type="journal article" date="2014" name="Int. J. Syst. Evol. Microbiol.">
        <title>Complete genome sequence of Corynebacterium casei LMG S-19264T (=DSM 44701T), isolated from a smear-ripened cheese.</title>
        <authorList>
            <consortium name="US DOE Joint Genome Institute (JGI-PGF)"/>
            <person name="Walter F."/>
            <person name="Albersmeier A."/>
            <person name="Kalinowski J."/>
            <person name="Ruckert C."/>
        </authorList>
    </citation>
    <scope>NUCLEOTIDE SEQUENCE</scope>
    <source>
        <strain evidence="1">CGMCC 1.16548</strain>
    </source>
</reference>
<dbReference type="InterPro" id="IPR054202">
    <property type="entry name" value="DUF6907"/>
</dbReference>
<reference evidence="1" key="2">
    <citation type="submission" date="2020-09" db="EMBL/GenBank/DDBJ databases">
        <authorList>
            <person name="Sun Q."/>
            <person name="Zhou Y."/>
        </authorList>
    </citation>
    <scope>NUCLEOTIDE SEQUENCE</scope>
    <source>
        <strain evidence="1">CGMCC 1.16548</strain>
    </source>
</reference>
<accession>A0A8J3M2U3</accession>
<sequence length="99" mass="10524">MIQCPTWCVADHAQDLVGARVHRGVTHEVAVVLEGRGTGGPRRAELLVEVSRLHEEVAVWIYLGDGWTGFSLSLESATRLSAAVTSALRAAGTLESTGL</sequence>
<name>A0A8J3M2U3_9MICO</name>
<gene>
    <name evidence="1" type="ORF">GCM10011600_21020</name>
</gene>
<proteinExistence type="predicted"/>
<keyword evidence="2" id="KW-1185">Reference proteome</keyword>
<dbReference type="EMBL" id="BNAI01000004">
    <property type="protein sequence ID" value="GHF19927.1"/>
    <property type="molecule type" value="Genomic_DNA"/>
</dbReference>
<dbReference type="Pfam" id="PF21848">
    <property type="entry name" value="DUF6907"/>
    <property type="match status" value="1"/>
</dbReference>
<comment type="caution">
    <text evidence="1">The sequence shown here is derived from an EMBL/GenBank/DDBJ whole genome shotgun (WGS) entry which is preliminary data.</text>
</comment>
<evidence type="ECO:0000313" key="2">
    <source>
        <dbReference type="Proteomes" id="UP000617531"/>
    </source>
</evidence>
<dbReference type="Proteomes" id="UP000617531">
    <property type="component" value="Unassembled WGS sequence"/>
</dbReference>
<organism evidence="1 2">
    <name type="scientific">Pseudolysinimonas yzui</name>
    <dbReference type="NCBI Taxonomy" id="2708254"/>
    <lineage>
        <taxon>Bacteria</taxon>
        <taxon>Bacillati</taxon>
        <taxon>Actinomycetota</taxon>
        <taxon>Actinomycetes</taxon>
        <taxon>Micrococcales</taxon>
        <taxon>Microbacteriaceae</taxon>
        <taxon>Pseudolysinimonas</taxon>
    </lineage>
</organism>